<dbReference type="Proteomes" id="UP000224607">
    <property type="component" value="Unassembled WGS sequence"/>
</dbReference>
<dbReference type="OrthoDB" id="5298460at2"/>
<dbReference type="Pfam" id="PF09669">
    <property type="entry name" value="Phage_pRha"/>
    <property type="match status" value="1"/>
</dbReference>
<dbReference type="STRING" id="351675.SAMN05421680_12848"/>
<dbReference type="InterPro" id="IPR018004">
    <property type="entry name" value="KilA/APSES_HTH"/>
</dbReference>
<reference evidence="3" key="1">
    <citation type="submission" date="2016-10" db="EMBL/GenBank/DDBJ databases">
        <authorList>
            <person name="de Groot N.N."/>
        </authorList>
    </citation>
    <scope>NUCLEOTIDE SEQUENCE [LARGE SCALE GENOMIC DNA]</scope>
    <source>
        <strain evidence="3">DSM 17908</strain>
    </source>
</reference>
<dbReference type="SMART" id="SM01252">
    <property type="entry name" value="KilA-N"/>
    <property type="match status" value="1"/>
</dbReference>
<evidence type="ECO:0000313" key="3">
    <source>
        <dbReference type="EMBL" id="SFK09418.1"/>
    </source>
</evidence>
<organism evidence="3 4">
    <name type="scientific">Xenorhabdus mauleonii</name>
    <dbReference type="NCBI Taxonomy" id="351675"/>
    <lineage>
        <taxon>Bacteria</taxon>
        <taxon>Pseudomonadati</taxon>
        <taxon>Pseudomonadota</taxon>
        <taxon>Gammaproteobacteria</taxon>
        <taxon>Enterobacterales</taxon>
        <taxon>Morganellaceae</taxon>
        <taxon>Xenorhabdus</taxon>
    </lineage>
</organism>
<dbReference type="Proteomes" id="UP000198919">
    <property type="component" value="Unassembled WGS sequence"/>
</dbReference>
<dbReference type="EMBL" id="FORG01000028">
    <property type="protein sequence ID" value="SFK09418.1"/>
    <property type="molecule type" value="Genomic_DNA"/>
</dbReference>
<feature type="domain" description="KilA-N" evidence="1">
    <location>
        <begin position="141"/>
        <end position="242"/>
    </location>
</feature>
<reference evidence="4" key="2">
    <citation type="submission" date="2016-10" db="EMBL/GenBank/DDBJ databases">
        <authorList>
            <person name="Varghese N."/>
            <person name="Submissions S."/>
        </authorList>
    </citation>
    <scope>NUCLEOTIDE SEQUENCE [LARGE SCALE GENOMIC DNA]</scope>
    <source>
        <strain evidence="4">DSM 17908</strain>
    </source>
</reference>
<sequence>MKQLNNKSKTPTAATIGASKSSVYMKGTNMNNIAPVTQAVTMSSREIAELTGKRHTDVIRDVWAMLEQLYELNKDDANLRHHKNQQVKIVDGVIAVIDNRGYVSEFLLDRRHTEILITGYDVKRRAAVIDRWFALESGTAKPQASQMPIGNIILVTDAMGRFKLSALRHASGESKSKRPSDWLKTKYAQEWIEDLSNLSSLGQDVITVHRNGIFAHEILAIEYAGWLNPMFQAQFKQILEEQYSRSRTVVETNITVSVNRRLPKGVYLQNSKTNPYRAFVYEDAQKISIGCYPTIEEAVDAQNLYFDTGEVKPIKRAPVRFNRDGQYLVTVTDGKVSHYEPLGERTVVDTEAYWRLRKDMNTVQGIMTEMATRMRFVHDERSIASFDYPINEIVSH</sequence>
<name>A0A1I3WPG6_9GAMM</name>
<keyword evidence="5" id="KW-1185">Reference proteome</keyword>
<reference evidence="2 5" key="3">
    <citation type="journal article" date="2017" name="Nat. Microbiol.">
        <title>Natural product diversity associated with the nematode symbionts Photorhabdus and Xenorhabdus.</title>
        <authorList>
            <person name="Tobias N.J."/>
            <person name="Wolff H."/>
            <person name="Djahanschiri B."/>
            <person name="Grundmann F."/>
            <person name="Kronenwerth M."/>
            <person name="Shi Y.M."/>
            <person name="Simonyi S."/>
            <person name="Grun P."/>
            <person name="Shapiro-Ilan D."/>
            <person name="Pidot S.J."/>
            <person name="Stinear T.P."/>
            <person name="Ebersberger I."/>
            <person name="Bode H.B."/>
        </authorList>
    </citation>
    <scope>NUCLEOTIDE SEQUENCE [LARGE SCALE GENOMIC DNA]</scope>
    <source>
        <strain evidence="2 5">DSM 17908</strain>
    </source>
</reference>
<accession>A0A1I3WPG6</accession>
<evidence type="ECO:0000313" key="5">
    <source>
        <dbReference type="Proteomes" id="UP000224607"/>
    </source>
</evidence>
<proteinExistence type="predicted"/>
<evidence type="ECO:0000259" key="1">
    <source>
        <dbReference type="PROSITE" id="PS51301"/>
    </source>
</evidence>
<protein>
    <submittedName>
        <fullName evidence="3">KilA-N domain-containing protein</fullName>
    </submittedName>
</protein>
<dbReference type="EMBL" id="NITY01000011">
    <property type="protein sequence ID" value="PHM39261.1"/>
    <property type="molecule type" value="Genomic_DNA"/>
</dbReference>
<evidence type="ECO:0000313" key="2">
    <source>
        <dbReference type="EMBL" id="PHM39261.1"/>
    </source>
</evidence>
<dbReference type="InterPro" id="IPR014054">
    <property type="entry name" value="Phage_regulatory_Rha"/>
</dbReference>
<gene>
    <name evidence="3" type="ORF">SAMN05421680_12848</name>
    <name evidence="2" type="ORF">Xmau_02865</name>
</gene>
<dbReference type="PROSITE" id="PS51301">
    <property type="entry name" value="KILA_N"/>
    <property type="match status" value="1"/>
</dbReference>
<evidence type="ECO:0000313" key="4">
    <source>
        <dbReference type="Proteomes" id="UP000198919"/>
    </source>
</evidence>
<dbReference type="Pfam" id="PF04383">
    <property type="entry name" value="KilA-N"/>
    <property type="match status" value="1"/>
</dbReference>
<dbReference type="RefSeq" id="WP_092513814.1">
    <property type="nucleotide sequence ID" value="NZ_CAWNQB010000003.1"/>
</dbReference>
<dbReference type="AlphaFoldDB" id="A0A1I3WPG6"/>
<dbReference type="InterPro" id="IPR017880">
    <property type="entry name" value="KilA_N"/>
</dbReference>